<gene>
    <name evidence="1" type="ORF">III_04907</name>
</gene>
<dbReference type="Proteomes" id="UP000006976">
    <property type="component" value="Unassembled WGS sequence"/>
</dbReference>
<reference evidence="1 2" key="1">
    <citation type="submission" date="2012-04" db="EMBL/GenBank/DDBJ databases">
        <title>The Genome Sequence of Bacillus cereus VD078.</title>
        <authorList>
            <consortium name="The Broad Institute Genome Sequencing Platform"/>
            <consortium name="The Broad Institute Genome Sequencing Center for Infectious Disease"/>
            <person name="Feldgarden M."/>
            <person name="Van der Auwera G.A."/>
            <person name="Mahillon J."/>
            <person name="Duprez V."/>
            <person name="Timmery S."/>
            <person name="Mattelet C."/>
            <person name="Dierick K."/>
            <person name="Sun M."/>
            <person name="Yu Z."/>
            <person name="Zhu L."/>
            <person name="Hu X."/>
            <person name="Shank E.B."/>
            <person name="Swiecicka I."/>
            <person name="Hansen B.M."/>
            <person name="Andrup L."/>
            <person name="Young S.K."/>
            <person name="Zeng Q."/>
            <person name="Gargeya S."/>
            <person name="Fitzgerald M."/>
            <person name="Haas B."/>
            <person name="Abouelleil A."/>
            <person name="Alvarado L."/>
            <person name="Arachchi H.M."/>
            <person name="Berlin A."/>
            <person name="Chapman S.B."/>
            <person name="Goldberg J."/>
            <person name="Griggs A."/>
            <person name="Gujja S."/>
            <person name="Hansen M."/>
            <person name="Howarth C."/>
            <person name="Imamovic A."/>
            <person name="Larimer J."/>
            <person name="McCowen C."/>
            <person name="Montmayeur A."/>
            <person name="Murphy C."/>
            <person name="Neiman D."/>
            <person name="Pearson M."/>
            <person name="Priest M."/>
            <person name="Roberts A."/>
            <person name="Saif S."/>
            <person name="Shea T."/>
            <person name="Sisk P."/>
            <person name="Sykes S."/>
            <person name="Wortman J."/>
            <person name="Nusbaum C."/>
            <person name="Birren B."/>
        </authorList>
    </citation>
    <scope>NUCLEOTIDE SEQUENCE [LARGE SCALE GENOMIC DNA]</scope>
    <source>
        <strain evidence="1 2">VD078</strain>
    </source>
</reference>
<dbReference type="RefSeq" id="WP_002169244.1">
    <property type="nucleotide sequence ID" value="NZ_JH792251.1"/>
</dbReference>
<name>A0ABC9QX41_BACMY</name>
<evidence type="ECO:0000313" key="2">
    <source>
        <dbReference type="Proteomes" id="UP000006976"/>
    </source>
</evidence>
<dbReference type="AlphaFoldDB" id="A0ABC9QX41"/>
<evidence type="ECO:0000313" key="1">
    <source>
        <dbReference type="EMBL" id="EJR33351.1"/>
    </source>
</evidence>
<protein>
    <submittedName>
        <fullName evidence="1">Uncharacterized protein</fullName>
    </submittedName>
</protein>
<proteinExistence type="predicted"/>
<comment type="caution">
    <text evidence="1">The sequence shown here is derived from an EMBL/GenBank/DDBJ whole genome shotgun (WGS) entry which is preliminary data.</text>
</comment>
<dbReference type="EMBL" id="AHEV01000034">
    <property type="protein sequence ID" value="EJR33351.1"/>
    <property type="molecule type" value="Genomic_DNA"/>
</dbReference>
<sequence>MKELMEKGFLYYPLIWCLTTYNVCINHKIYLEEKCPTCNKLIPFLHRKNRIGICPYCQLYLFKPLNILQFTDHKDYYISQNIEVLFKENSKENSFSIHALYENLSFILQSGFNGNIKQFANYIGVPKTTVWGWLNKEVSIYLSETEKEQFGVKAIIDIAKDLKCSTKFLYNNFPEECKKISERNYRIQTEKIFLYV</sequence>
<accession>A0ABC9QX41</accession>
<organism evidence="1 2">
    <name type="scientific">Bacillus mycoides</name>
    <dbReference type="NCBI Taxonomy" id="1405"/>
    <lineage>
        <taxon>Bacteria</taxon>
        <taxon>Bacillati</taxon>
        <taxon>Bacillota</taxon>
        <taxon>Bacilli</taxon>
        <taxon>Bacillales</taxon>
        <taxon>Bacillaceae</taxon>
        <taxon>Bacillus</taxon>
        <taxon>Bacillus cereus group</taxon>
    </lineage>
</organism>